<reference evidence="1 2" key="1">
    <citation type="journal article" date="2007" name="Genome Res.">
        <title>Genome characteristics of facultatively symbiotic Frankia sp. strains reflect host range and host plant biogeography.</title>
        <authorList>
            <person name="Normand P."/>
            <person name="Lapierre P."/>
            <person name="Tisa L.S."/>
            <person name="Gogarten J.P."/>
            <person name="Alloisio N."/>
            <person name="Bagnarol E."/>
            <person name="Bassi C.A."/>
            <person name="Berry A.M."/>
            <person name="Bickhart D.M."/>
            <person name="Choisne N."/>
            <person name="Couloux A."/>
            <person name="Cournoyer B."/>
            <person name="Cruveiller S."/>
            <person name="Daubin V."/>
            <person name="Demange N."/>
            <person name="Francino M.P."/>
            <person name="Goltsman E."/>
            <person name="Huang Y."/>
            <person name="Kopp O.R."/>
            <person name="Labarre L."/>
            <person name="Lapidus A."/>
            <person name="Lavire C."/>
            <person name="Marechal J."/>
            <person name="Martinez M."/>
            <person name="Mastronunzio J.E."/>
            <person name="Mullin B.C."/>
            <person name="Niemann J."/>
            <person name="Pujic P."/>
            <person name="Rawnsley T."/>
            <person name="Rouy Z."/>
            <person name="Schenowitz C."/>
            <person name="Sellstedt A."/>
            <person name="Tavares F."/>
            <person name="Tomkins J.P."/>
            <person name="Vallenet D."/>
            <person name="Valverde C."/>
            <person name="Wall L.G."/>
            <person name="Wang Y."/>
            <person name="Medigue C."/>
            <person name="Benson D.R."/>
        </authorList>
    </citation>
    <scope>NUCLEOTIDE SEQUENCE [LARGE SCALE GENOMIC DNA]</scope>
    <source>
        <strain evidence="2">DSM 45818 / CECT 9043 / CcI3</strain>
    </source>
</reference>
<accession>Q2JDG3</accession>
<evidence type="ECO:0000313" key="1">
    <source>
        <dbReference type="EMBL" id="ABD10679.1"/>
    </source>
</evidence>
<dbReference type="KEGG" id="fra:Francci3_1302"/>
<keyword evidence="2" id="KW-1185">Reference proteome</keyword>
<sequence>MRPMSSTHPILVDCAGARMGGALRFLTELDGYLSFRPGLQVHLVGRDRRIGPGWLARRERPGRYARAIALNNVGFLATRGERWVLLRNVLHFLPAEEARRLPGGLPDGVARTARLVRLFARRADVVVVPTTTMADRVLTILPSLSARLVVRPHPLSPDPTPPQARTPGRFLCPVLFAPFKPMGHLLRMVDAAATRLQEEIGAHLAITVTATDREAHEHGLSHCRTLRFVGRLTPAELRAHQRDAGALLQPTTMESFGYPLAEARLAGIPVIARDTSHNREVAGPVLVPYSRESADDLAVALRTALTFTPRPETGNPFDPTRYFDWLLDAGESSP</sequence>
<dbReference type="PhylomeDB" id="Q2JDG3"/>
<dbReference type="EMBL" id="CP000249">
    <property type="protein sequence ID" value="ABD10679.1"/>
    <property type="molecule type" value="Genomic_DNA"/>
</dbReference>
<gene>
    <name evidence="1" type="ordered locus">Francci3_1302</name>
</gene>
<dbReference type="Pfam" id="PF13692">
    <property type="entry name" value="Glyco_trans_1_4"/>
    <property type="match status" value="1"/>
</dbReference>
<dbReference type="PANTHER" id="PTHR46401">
    <property type="entry name" value="GLYCOSYLTRANSFERASE WBBK-RELATED"/>
    <property type="match status" value="1"/>
</dbReference>
<proteinExistence type="predicted"/>
<protein>
    <submittedName>
        <fullName evidence="1">Uncharacterized protein</fullName>
    </submittedName>
</protein>
<dbReference type="GO" id="GO:0016757">
    <property type="term" value="F:glycosyltransferase activity"/>
    <property type="evidence" value="ECO:0007669"/>
    <property type="project" value="TreeGrafter"/>
</dbReference>
<dbReference type="eggNOG" id="COG0438">
    <property type="taxonomic scope" value="Bacteria"/>
</dbReference>
<dbReference type="STRING" id="106370.Francci3_1302"/>
<dbReference type="CAZy" id="GT4">
    <property type="family name" value="Glycosyltransferase Family 4"/>
</dbReference>
<dbReference type="HOGENOM" id="CLU_798660_0_0_11"/>
<dbReference type="SUPFAM" id="SSF53756">
    <property type="entry name" value="UDP-Glycosyltransferase/glycogen phosphorylase"/>
    <property type="match status" value="1"/>
</dbReference>
<dbReference type="AlphaFoldDB" id="Q2JDG3"/>
<name>Q2JDG3_FRACC</name>
<evidence type="ECO:0000313" key="2">
    <source>
        <dbReference type="Proteomes" id="UP000001937"/>
    </source>
</evidence>
<dbReference type="Proteomes" id="UP000001937">
    <property type="component" value="Chromosome"/>
</dbReference>
<dbReference type="Gene3D" id="3.40.50.2000">
    <property type="entry name" value="Glycogen Phosphorylase B"/>
    <property type="match status" value="1"/>
</dbReference>
<dbReference type="PANTHER" id="PTHR46401:SF8">
    <property type="entry name" value="BLL6006 PROTEIN"/>
    <property type="match status" value="1"/>
</dbReference>
<organism evidence="1 2">
    <name type="scientific">Frankia casuarinae (strain DSM 45818 / CECT 9043 / HFP020203 / CcI3)</name>
    <dbReference type="NCBI Taxonomy" id="106370"/>
    <lineage>
        <taxon>Bacteria</taxon>
        <taxon>Bacillati</taxon>
        <taxon>Actinomycetota</taxon>
        <taxon>Actinomycetes</taxon>
        <taxon>Frankiales</taxon>
        <taxon>Frankiaceae</taxon>
        <taxon>Frankia</taxon>
    </lineage>
</organism>